<reference evidence="3" key="1">
    <citation type="submission" date="2013-06" db="EMBL/GenBank/DDBJ databases">
        <authorList>
            <person name="Zhao Q."/>
        </authorList>
    </citation>
    <scope>NUCLEOTIDE SEQUENCE</scope>
    <source>
        <strain evidence="3">cv. W1943</strain>
    </source>
</reference>
<protein>
    <submittedName>
        <fullName evidence="2">Uncharacterized protein</fullName>
    </submittedName>
</protein>
<keyword evidence="3" id="KW-1185">Reference proteome</keyword>
<name>A0A0E0N3S5_ORYRU</name>
<dbReference type="HOGENOM" id="CLU_2853729_0_0_1"/>
<evidence type="ECO:0000256" key="1">
    <source>
        <dbReference type="SAM" id="MobiDB-lite"/>
    </source>
</evidence>
<dbReference type="Gramene" id="ORUFI01G37570.1">
    <property type="protein sequence ID" value="ORUFI01G37570.1"/>
    <property type="gene ID" value="ORUFI01G37570"/>
</dbReference>
<evidence type="ECO:0000313" key="3">
    <source>
        <dbReference type="Proteomes" id="UP000008022"/>
    </source>
</evidence>
<dbReference type="EnsemblPlants" id="ORUFI01G37570.1">
    <property type="protein sequence ID" value="ORUFI01G37570.1"/>
    <property type="gene ID" value="ORUFI01G37570"/>
</dbReference>
<evidence type="ECO:0000313" key="2">
    <source>
        <dbReference type="EnsemblPlants" id="ORUFI01G37570.1"/>
    </source>
</evidence>
<proteinExistence type="predicted"/>
<reference evidence="2" key="2">
    <citation type="submission" date="2015-06" db="UniProtKB">
        <authorList>
            <consortium name="EnsemblPlants"/>
        </authorList>
    </citation>
    <scope>IDENTIFICATION</scope>
</reference>
<sequence length="65" mass="6529">MGWIVGSVSDAGAAPVQAHRRRRSSSAARCSSPSLASPPSSAAKRIGQASTTSHTTGHIGKDVAT</sequence>
<feature type="region of interest" description="Disordered" evidence="1">
    <location>
        <begin position="1"/>
        <end position="65"/>
    </location>
</feature>
<organism evidence="2 3">
    <name type="scientific">Oryza rufipogon</name>
    <name type="common">Brownbeard rice</name>
    <name type="synonym">Asian wild rice</name>
    <dbReference type="NCBI Taxonomy" id="4529"/>
    <lineage>
        <taxon>Eukaryota</taxon>
        <taxon>Viridiplantae</taxon>
        <taxon>Streptophyta</taxon>
        <taxon>Embryophyta</taxon>
        <taxon>Tracheophyta</taxon>
        <taxon>Spermatophyta</taxon>
        <taxon>Magnoliopsida</taxon>
        <taxon>Liliopsida</taxon>
        <taxon>Poales</taxon>
        <taxon>Poaceae</taxon>
        <taxon>BOP clade</taxon>
        <taxon>Oryzoideae</taxon>
        <taxon>Oryzeae</taxon>
        <taxon>Oryzinae</taxon>
        <taxon>Oryza</taxon>
    </lineage>
</organism>
<dbReference type="AlphaFoldDB" id="A0A0E0N3S5"/>
<feature type="compositionally biased region" description="Low complexity" evidence="1">
    <location>
        <begin position="25"/>
        <end position="43"/>
    </location>
</feature>
<accession>A0A0E0N3S5</accession>
<dbReference type="Proteomes" id="UP000008022">
    <property type="component" value="Unassembled WGS sequence"/>
</dbReference>